<sequence>MAQLQSAPEADTLDFSNIAVPPEARMPKLNLTMAWWAVCSAVFYIVVGASMALNFGTRNAIIGMILSVIAYGAINAVLSRYAIRTGLSVALFSRVLFGSVGASIATLIFCATAIYYAVFEGSVIAVGLTTTFPGISYEVGALVVVAYSVVLIFGSIQTWLDKFNGILLPVYILGLLAAVGLAVAEYGYSNAWLELGPAEGAPAGGWWSCFVYYMGVWVLMMFTFDYARFGRQEDAGYHAGVNFGMPFYLMAFLVSGLFGIFMIGTVPNDGAISEVSVLLSLLKLMGLGGLVFVWVTQTRINTANYYLASVNMEALFSPLGALPFGRILWAVLVGAIVYVLMLADVFAYLLQALAYQGIFVVAWVAVALAHILSDRYAALVGGDIEYRISHVPAFNPLGLFAWFAAAGAGILVYAAGGAHAEFSAPTSAVVGFCLYFAGLRFARRSWFVSAPEGAA</sequence>
<feature type="transmembrane region" description="Helical" evidence="1">
    <location>
        <begin position="139"/>
        <end position="159"/>
    </location>
</feature>
<reference evidence="2 3" key="1">
    <citation type="submission" date="2020-07" db="EMBL/GenBank/DDBJ databases">
        <authorList>
            <person name="Li M."/>
        </authorList>
    </citation>
    <scope>NUCLEOTIDE SEQUENCE [LARGE SCALE GENOMIC DNA]</scope>
    <source>
        <strain evidence="2 3">DSM 23284</strain>
    </source>
</reference>
<comment type="caution">
    <text evidence="2">The sequence shown here is derived from an EMBL/GenBank/DDBJ whole genome shotgun (WGS) entry which is preliminary data.</text>
</comment>
<evidence type="ECO:0000313" key="2">
    <source>
        <dbReference type="EMBL" id="MBA4613857.1"/>
    </source>
</evidence>
<feature type="transmembrane region" description="Helical" evidence="1">
    <location>
        <begin position="422"/>
        <end position="442"/>
    </location>
</feature>
<feature type="transmembrane region" description="Helical" evidence="1">
    <location>
        <begin position="166"/>
        <end position="184"/>
    </location>
</feature>
<dbReference type="EMBL" id="JACEON010000027">
    <property type="protein sequence ID" value="MBA4613857.1"/>
    <property type="molecule type" value="Genomic_DNA"/>
</dbReference>
<feature type="transmembrane region" description="Helical" evidence="1">
    <location>
        <begin position="275"/>
        <end position="295"/>
    </location>
</feature>
<dbReference type="InterPro" id="IPR030191">
    <property type="entry name" value="CodB"/>
</dbReference>
<feature type="transmembrane region" description="Helical" evidence="1">
    <location>
        <begin position="353"/>
        <end position="372"/>
    </location>
</feature>
<feature type="transmembrane region" description="Helical" evidence="1">
    <location>
        <begin position="393"/>
        <end position="416"/>
    </location>
</feature>
<proteinExistence type="predicted"/>
<accession>A0A838XVU6</accession>
<feature type="transmembrane region" description="Helical" evidence="1">
    <location>
        <begin position="61"/>
        <end position="83"/>
    </location>
</feature>
<dbReference type="GO" id="GO:0015209">
    <property type="term" value="F:cytosine transmembrane transporter activity"/>
    <property type="evidence" value="ECO:0007669"/>
    <property type="project" value="InterPro"/>
</dbReference>
<dbReference type="Proteomes" id="UP000559404">
    <property type="component" value="Unassembled WGS sequence"/>
</dbReference>
<evidence type="ECO:0000256" key="1">
    <source>
        <dbReference type="SAM" id="Phobius"/>
    </source>
</evidence>
<reference evidence="2 3" key="2">
    <citation type="submission" date="2020-08" db="EMBL/GenBank/DDBJ databases">
        <title>Stappia taiwanensis sp. nov., isolated from a coastal thermal spring.</title>
        <authorList>
            <person name="Kampfer P."/>
        </authorList>
    </citation>
    <scope>NUCLEOTIDE SEQUENCE [LARGE SCALE GENOMIC DNA]</scope>
    <source>
        <strain evidence="2 3">DSM 23284</strain>
    </source>
</reference>
<dbReference type="PANTHER" id="PTHR30569">
    <property type="entry name" value="CYTOSINE TRANSPORTER CODB"/>
    <property type="match status" value="1"/>
</dbReference>
<dbReference type="RefSeq" id="WP_181762055.1">
    <property type="nucleotide sequence ID" value="NZ_BMCR01000012.1"/>
</dbReference>
<dbReference type="PANTHER" id="PTHR30569:SF0">
    <property type="entry name" value="CYTOSINE PERMEASE"/>
    <property type="match status" value="1"/>
</dbReference>
<organism evidence="2 3">
    <name type="scientific">Stappia taiwanensis</name>
    <dbReference type="NCBI Taxonomy" id="992267"/>
    <lineage>
        <taxon>Bacteria</taxon>
        <taxon>Pseudomonadati</taxon>
        <taxon>Pseudomonadota</taxon>
        <taxon>Alphaproteobacteria</taxon>
        <taxon>Hyphomicrobiales</taxon>
        <taxon>Stappiaceae</taxon>
        <taxon>Stappia</taxon>
    </lineage>
</organism>
<protein>
    <submittedName>
        <fullName evidence="2">Allantoin permease</fullName>
    </submittedName>
</protein>
<gene>
    <name evidence="2" type="ORF">H1W37_19540</name>
</gene>
<feature type="transmembrane region" description="Helical" evidence="1">
    <location>
        <begin position="34"/>
        <end position="55"/>
    </location>
</feature>
<dbReference type="Gene3D" id="1.10.4160.10">
    <property type="entry name" value="Hydantoin permease"/>
    <property type="match status" value="1"/>
</dbReference>
<dbReference type="GO" id="GO:0005886">
    <property type="term" value="C:plasma membrane"/>
    <property type="evidence" value="ECO:0007669"/>
    <property type="project" value="TreeGrafter"/>
</dbReference>
<name>A0A838XVU6_9HYPH</name>
<feature type="transmembrane region" description="Helical" evidence="1">
    <location>
        <begin position="245"/>
        <end position="263"/>
    </location>
</feature>
<dbReference type="AlphaFoldDB" id="A0A838XVU6"/>
<evidence type="ECO:0000313" key="3">
    <source>
        <dbReference type="Proteomes" id="UP000559404"/>
    </source>
</evidence>
<feature type="transmembrane region" description="Helical" evidence="1">
    <location>
        <begin position="95"/>
        <end position="119"/>
    </location>
</feature>
<feature type="transmembrane region" description="Helical" evidence="1">
    <location>
        <begin position="204"/>
        <end position="224"/>
    </location>
</feature>
<keyword evidence="1" id="KW-0812">Transmembrane</keyword>
<keyword evidence="1" id="KW-1133">Transmembrane helix</keyword>
<keyword evidence="1" id="KW-0472">Membrane</keyword>
<keyword evidence="3" id="KW-1185">Reference proteome</keyword>